<accession>A0ABS8PUB4</accession>
<reference evidence="1 2" key="1">
    <citation type="submission" date="2021-11" db="EMBL/GenBank/DDBJ databases">
        <title>Genomic of Niabella pedocola.</title>
        <authorList>
            <person name="Wu T."/>
        </authorList>
    </citation>
    <scope>NUCLEOTIDE SEQUENCE [LARGE SCALE GENOMIC DNA]</scope>
    <source>
        <strain evidence="1 2">JCM 31011</strain>
    </source>
</reference>
<dbReference type="Pfam" id="PF09357">
    <property type="entry name" value="RteC"/>
    <property type="match status" value="1"/>
</dbReference>
<keyword evidence="2" id="KW-1185">Reference proteome</keyword>
<protein>
    <submittedName>
        <fullName evidence="1">RteC domain-containing protein</fullName>
    </submittedName>
</protein>
<sequence length="276" mass="32447">MTTETLQLLEEMNNKLSNLSGLIEDDLFSIQQAILITSEAIAQLKALFTNSKFESVAAEIRFFKKLKPQFDGRLIFYLMQLRMHTRSASDRTAIYAKELDRAELFYQKHYSFWQYFKMGLSDLDEYYFIRKNTDEPIFLDEHQIHYDSQTNAPMSGIVARFYAYDFLKKHSTKLTEAHFSGSSNKQDKSLSLSWTSAKSELIELIYALHEYRAFNNGQPDIKKIAEYFSAIFNIRFSNIYKTYEDIRLRKKNNTPFLDALKAGLERRIDRDNENAM</sequence>
<dbReference type="Proteomes" id="UP001199816">
    <property type="component" value="Unassembled WGS sequence"/>
</dbReference>
<name>A0ABS8PUB4_9BACT</name>
<evidence type="ECO:0000313" key="2">
    <source>
        <dbReference type="Proteomes" id="UP001199816"/>
    </source>
</evidence>
<gene>
    <name evidence="1" type="ORF">LQ567_16585</name>
</gene>
<evidence type="ECO:0000313" key="1">
    <source>
        <dbReference type="EMBL" id="MCD2424399.1"/>
    </source>
</evidence>
<dbReference type="EMBL" id="JAJNEC010000005">
    <property type="protein sequence ID" value="MCD2424399.1"/>
    <property type="molecule type" value="Genomic_DNA"/>
</dbReference>
<dbReference type="InterPro" id="IPR018534">
    <property type="entry name" value="Tet_reg_excision_RteC"/>
</dbReference>
<comment type="caution">
    <text evidence="1">The sequence shown here is derived from an EMBL/GenBank/DDBJ whole genome shotgun (WGS) entry which is preliminary data.</text>
</comment>
<organism evidence="1 2">
    <name type="scientific">Niabella pedocola</name>
    <dbReference type="NCBI Taxonomy" id="1752077"/>
    <lineage>
        <taxon>Bacteria</taxon>
        <taxon>Pseudomonadati</taxon>
        <taxon>Bacteroidota</taxon>
        <taxon>Chitinophagia</taxon>
        <taxon>Chitinophagales</taxon>
        <taxon>Chitinophagaceae</taxon>
        <taxon>Niabella</taxon>
    </lineage>
</organism>
<dbReference type="RefSeq" id="WP_231006196.1">
    <property type="nucleotide sequence ID" value="NZ_JAJNEC010000005.1"/>
</dbReference>
<proteinExistence type="predicted"/>